<accession>A0ABU8G9S8</accession>
<name>A0ABU8G9S8_9ACTN</name>
<feature type="region of interest" description="Disordered" evidence="1">
    <location>
        <begin position="103"/>
        <end position="139"/>
    </location>
</feature>
<reference evidence="2 3" key="1">
    <citation type="submission" date="2024-03" db="EMBL/GenBank/DDBJ databases">
        <title>First Report of Pectobacterium brasiliscabiei causing potato scab in china.</title>
        <authorList>
            <person name="Handique U."/>
        </authorList>
    </citation>
    <scope>NUCLEOTIDE SEQUENCE [LARGE SCALE GENOMIC DNA]</scope>
    <source>
        <strain evidence="2 3">ZRIMU1503</strain>
    </source>
</reference>
<comment type="caution">
    <text evidence="2">The sequence shown here is derived from an EMBL/GenBank/DDBJ whole genome shotgun (WGS) entry which is preliminary data.</text>
</comment>
<evidence type="ECO:0000256" key="1">
    <source>
        <dbReference type="SAM" id="MobiDB-lite"/>
    </source>
</evidence>
<dbReference type="EMBL" id="JBBAYM010000007">
    <property type="protein sequence ID" value="MEI5609959.1"/>
    <property type="molecule type" value="Genomic_DNA"/>
</dbReference>
<organism evidence="2 3">
    <name type="scientific">Streptomyces brasiliscabiei</name>
    <dbReference type="NCBI Taxonomy" id="2736302"/>
    <lineage>
        <taxon>Bacteria</taxon>
        <taxon>Bacillati</taxon>
        <taxon>Actinomycetota</taxon>
        <taxon>Actinomycetes</taxon>
        <taxon>Kitasatosporales</taxon>
        <taxon>Streptomycetaceae</taxon>
        <taxon>Streptomyces</taxon>
    </lineage>
</organism>
<evidence type="ECO:0008006" key="4">
    <source>
        <dbReference type="Google" id="ProtNLM"/>
    </source>
</evidence>
<dbReference type="Proteomes" id="UP001365781">
    <property type="component" value="Unassembled WGS sequence"/>
</dbReference>
<dbReference type="RefSeq" id="WP_336558259.1">
    <property type="nucleotide sequence ID" value="NZ_JBBAYL010000004.1"/>
</dbReference>
<gene>
    <name evidence="2" type="ORF">WB403_12345</name>
</gene>
<proteinExistence type="predicted"/>
<feature type="compositionally biased region" description="Polar residues" evidence="1">
    <location>
        <begin position="113"/>
        <end position="123"/>
    </location>
</feature>
<protein>
    <recommendedName>
        <fullName evidence="4">Helix-turn-helix domain-containing protein</fullName>
    </recommendedName>
</protein>
<evidence type="ECO:0000313" key="3">
    <source>
        <dbReference type="Proteomes" id="UP001365781"/>
    </source>
</evidence>
<sequence>MVDPAHAPRPRRDPETVADIAERTGRPLSTVRNTWARHPDWPAHVGRRGRWVAYDPDDIDQWLAANVDRQAVTLEPARLYTARELEASGIGITAATIRADLSRGRWPAPDNTEGGTNRWTGATASAAIEGRRRYRRTDS</sequence>
<keyword evidence="3" id="KW-1185">Reference proteome</keyword>
<evidence type="ECO:0000313" key="2">
    <source>
        <dbReference type="EMBL" id="MEI5609959.1"/>
    </source>
</evidence>